<evidence type="ECO:0000256" key="1">
    <source>
        <dbReference type="SAM" id="MobiDB-lite"/>
    </source>
</evidence>
<evidence type="ECO:0000259" key="3">
    <source>
        <dbReference type="Pfam" id="PF04917"/>
    </source>
</evidence>
<name>V5Z4W4_9GAMM</name>
<feature type="compositionally biased region" description="Low complexity" evidence="1">
    <location>
        <begin position="419"/>
        <end position="428"/>
    </location>
</feature>
<feature type="region of interest" description="Disordered" evidence="1">
    <location>
        <begin position="413"/>
        <end position="439"/>
    </location>
</feature>
<feature type="transmembrane region" description="Helical" evidence="2">
    <location>
        <begin position="12"/>
        <end position="31"/>
    </location>
</feature>
<accession>V5Z4W4</accession>
<comment type="caution">
    <text evidence="4">The sequence shown here is derived from an EMBL/GenBank/DDBJ whole genome shotgun (WGS) entry which is preliminary data.</text>
</comment>
<dbReference type="Pfam" id="PF04917">
    <property type="entry name" value="Shufflon_N"/>
    <property type="match status" value="1"/>
</dbReference>
<feature type="domain" description="Bacterial shufflon protein N-terminal" evidence="3">
    <location>
        <begin position="36"/>
        <end position="365"/>
    </location>
</feature>
<evidence type="ECO:0000313" key="4">
    <source>
        <dbReference type="EMBL" id="CCG85961.1"/>
    </source>
</evidence>
<keyword evidence="2" id="KW-1133">Transmembrane helix</keyword>
<evidence type="ECO:0000313" key="5">
    <source>
        <dbReference type="Proteomes" id="UP000018217"/>
    </source>
</evidence>
<protein>
    <submittedName>
        <fullName evidence="4">Shufflon protein C</fullName>
    </submittedName>
</protein>
<dbReference type="OrthoDB" id="7220054at2"/>
<gene>
    <name evidence="4" type="primary">pilV</name>
    <name evidence="4" type="ORF">EPIR_0596</name>
</gene>
<dbReference type="AlphaFoldDB" id="V5Z4W4"/>
<dbReference type="InterPro" id="IPR007001">
    <property type="entry name" value="Shufflon_N"/>
</dbReference>
<keyword evidence="2" id="KW-0812">Transmembrane</keyword>
<evidence type="ECO:0000256" key="2">
    <source>
        <dbReference type="SAM" id="Phobius"/>
    </source>
</evidence>
<dbReference type="Proteomes" id="UP000018217">
    <property type="component" value="Unassembled WGS sequence"/>
</dbReference>
<organism evidence="4 5">
    <name type="scientific">Erwinia piriflorinigrans CFBP 5888</name>
    <dbReference type="NCBI Taxonomy" id="1161919"/>
    <lineage>
        <taxon>Bacteria</taxon>
        <taxon>Pseudomonadati</taxon>
        <taxon>Pseudomonadota</taxon>
        <taxon>Gammaproteobacteria</taxon>
        <taxon>Enterobacterales</taxon>
        <taxon>Erwiniaceae</taxon>
        <taxon>Erwinia</taxon>
    </lineage>
</organism>
<dbReference type="EMBL" id="CAHS01000006">
    <property type="protein sequence ID" value="CCG85961.1"/>
    <property type="molecule type" value="Genomic_DNA"/>
</dbReference>
<sequence length="452" mass="47862">MPAYKHTDRGWAILSTGVALIILLLVSSWGYSLVNDWLAKRTWINTAAQVSRFTQAVKSYTGRYYDMLLSTATATAPVTVTPAMLKNTGFLEQGFSETTSDGQSYRAAIVRNATNTDQLQALVYTQNGAALPFLALRQISMDITSGMGGYIWTPGIATGAMSSWTVPLTSFGASTTQGHIAVLLTSDELGAARGENDRLYRFSVTGKPDLNTMHTSIDMGGNNLNNTGTVNAANGNFSRNVAAGESVTAGGTVTGQDVNARDGITAGNDIRSNNGWLITRDGKGWLDESHGGGFYMSDNDWVRVLNNKSLYTAGQVRGGNVRSDGNVSAGGVLQPEQINYAGAGCPQNGNISRDGSGSVLSCVNGIWKTTSITETVNGYGDVKCNNKSGQSIAYCPQGFRLLSGGYEMTRWDINEGRNSPDSSSPDPSINAWRVSPPGSAGGCMRAVSLCGK</sequence>
<keyword evidence="2" id="KW-0472">Membrane</keyword>
<dbReference type="RefSeq" id="WP_023653798.1">
    <property type="nucleotide sequence ID" value="NZ_CAHS01000006.1"/>
</dbReference>
<dbReference type="STRING" id="1161919.EPIR_0596"/>
<proteinExistence type="predicted"/>
<reference evidence="4 5" key="1">
    <citation type="journal article" date="2013" name="Syst. Appl. Microbiol.">
        <title>Phylogenetic position and virulence apparatus of the pear flower necrosis pathogen Erwinia piriflorinigrans CFBP 5888T as assessed by comparative genomics.</title>
        <authorList>
            <person name="Smits T.H."/>
            <person name="Rezzonico F."/>
            <person name="Lopez M.M."/>
            <person name="Blom J."/>
            <person name="Goesmann A."/>
            <person name="Frey J.E."/>
            <person name="Duffy B."/>
        </authorList>
    </citation>
    <scope>NUCLEOTIDE SEQUENCE [LARGE SCALE GENOMIC DNA]</scope>
    <source>
        <strain evidence="5">CFBP5888</strain>
    </source>
</reference>
<keyword evidence="5" id="KW-1185">Reference proteome</keyword>